<name>A0A290Z8S6_9PSEU</name>
<accession>A0A290Z8S6</accession>
<keyword evidence="2" id="KW-1185">Reference proteome</keyword>
<evidence type="ECO:0000313" key="1">
    <source>
        <dbReference type="EMBL" id="ATE55430.1"/>
    </source>
</evidence>
<sequence length="214" mass="23740">MVPVRDAVRRLGEVVGWDGLSHAVTRWDLVEARLGFALPGDYRELLDVFPPGSFRTALGSTLTITPPLLVDGAPDQLWQFQTELRELADWKREHPGDVPHPLLPDPLGLVPWGRGDQTCLLWARRSVDPDSWTVVASNGGLWRRGDEPVVEEFDCGAAEFLLGIVTGDLVSRVLDPVGERRPGGVSAVSGAFAPLDRQLWSRWHHKDETLTSQR</sequence>
<organism evidence="1 2">
    <name type="scientific">Actinosynnema pretiosum</name>
    <dbReference type="NCBI Taxonomy" id="42197"/>
    <lineage>
        <taxon>Bacteria</taxon>
        <taxon>Bacillati</taxon>
        <taxon>Actinomycetota</taxon>
        <taxon>Actinomycetes</taxon>
        <taxon>Pseudonocardiales</taxon>
        <taxon>Pseudonocardiaceae</taxon>
        <taxon>Actinosynnema</taxon>
    </lineage>
</organism>
<evidence type="ECO:0000313" key="2">
    <source>
        <dbReference type="Proteomes" id="UP000218505"/>
    </source>
</evidence>
<reference evidence="1" key="1">
    <citation type="submission" date="2017-09" db="EMBL/GenBank/DDBJ databases">
        <title>Complete Genome Sequence of ansamitocin-producing Bacterium Actinosynnema pretiosum X47.</title>
        <authorList>
            <person name="Cao G."/>
            <person name="Zong G."/>
            <person name="Zhong C."/>
            <person name="Fu J."/>
        </authorList>
    </citation>
    <scope>NUCLEOTIDE SEQUENCE [LARGE SCALE GENOMIC DNA]</scope>
    <source>
        <strain evidence="1">X47</strain>
    </source>
</reference>
<protein>
    <recommendedName>
        <fullName evidence="3">Knr4/Smi1-like domain-containing protein</fullName>
    </recommendedName>
</protein>
<dbReference type="KEGG" id="apre:CNX65_20860"/>
<dbReference type="EMBL" id="CP023445">
    <property type="protein sequence ID" value="ATE55430.1"/>
    <property type="molecule type" value="Genomic_DNA"/>
</dbReference>
<dbReference type="AlphaFoldDB" id="A0A290Z8S6"/>
<dbReference type="Proteomes" id="UP000218505">
    <property type="component" value="Chromosome"/>
</dbReference>
<gene>
    <name evidence="1" type="ORF">CNX65_20860</name>
</gene>
<evidence type="ECO:0008006" key="3">
    <source>
        <dbReference type="Google" id="ProtNLM"/>
    </source>
</evidence>
<proteinExistence type="predicted"/>
<dbReference type="RefSeq" id="WP_096495264.1">
    <property type="nucleotide sequence ID" value="NZ_CP023445.1"/>
</dbReference>